<keyword evidence="4" id="KW-1185">Reference proteome</keyword>
<keyword evidence="1" id="KW-0812">Transmembrane</keyword>
<dbReference type="EMBL" id="CM000647">
    <property type="protein sequence ID" value="EED89486.1"/>
    <property type="molecule type" value="Genomic_DNA"/>
</dbReference>
<feature type="signal peptide" evidence="2">
    <location>
        <begin position="1"/>
        <end position="17"/>
    </location>
</feature>
<evidence type="ECO:0000256" key="2">
    <source>
        <dbReference type="SAM" id="SignalP"/>
    </source>
</evidence>
<accession>B8CAD3</accession>
<dbReference type="RefSeq" id="XP_002293025.1">
    <property type="nucleotide sequence ID" value="XM_002292989.1"/>
</dbReference>
<keyword evidence="1" id="KW-0472">Membrane</keyword>
<evidence type="ECO:0000313" key="4">
    <source>
        <dbReference type="Proteomes" id="UP000001449"/>
    </source>
</evidence>
<dbReference type="Proteomes" id="UP000001449">
    <property type="component" value="Chromosome 12"/>
</dbReference>
<feature type="transmembrane region" description="Helical" evidence="1">
    <location>
        <begin position="168"/>
        <end position="187"/>
    </location>
</feature>
<organism evidence="3 4">
    <name type="scientific">Thalassiosira pseudonana</name>
    <name type="common">Marine diatom</name>
    <name type="synonym">Cyclotella nana</name>
    <dbReference type="NCBI Taxonomy" id="35128"/>
    <lineage>
        <taxon>Eukaryota</taxon>
        <taxon>Sar</taxon>
        <taxon>Stramenopiles</taxon>
        <taxon>Ochrophyta</taxon>
        <taxon>Bacillariophyta</taxon>
        <taxon>Coscinodiscophyceae</taxon>
        <taxon>Thalassiosirophycidae</taxon>
        <taxon>Thalassiosirales</taxon>
        <taxon>Thalassiosiraceae</taxon>
        <taxon>Thalassiosira</taxon>
    </lineage>
</organism>
<evidence type="ECO:0000256" key="1">
    <source>
        <dbReference type="SAM" id="Phobius"/>
    </source>
</evidence>
<proteinExistence type="predicted"/>
<keyword evidence="1" id="KW-1133">Transmembrane helix</keyword>
<dbReference type="AlphaFoldDB" id="B8CAD3"/>
<reference evidence="3 4" key="1">
    <citation type="journal article" date="2004" name="Science">
        <title>The genome of the diatom Thalassiosira pseudonana: ecology, evolution, and metabolism.</title>
        <authorList>
            <person name="Armbrust E.V."/>
            <person name="Berges J.A."/>
            <person name="Bowler C."/>
            <person name="Green B.R."/>
            <person name="Martinez D."/>
            <person name="Putnam N.H."/>
            <person name="Zhou S."/>
            <person name="Allen A.E."/>
            <person name="Apt K.E."/>
            <person name="Bechner M."/>
            <person name="Brzezinski M.A."/>
            <person name="Chaal B.K."/>
            <person name="Chiovitti A."/>
            <person name="Davis A.K."/>
            <person name="Demarest M.S."/>
            <person name="Detter J.C."/>
            <person name="Glavina T."/>
            <person name="Goodstein D."/>
            <person name="Hadi M.Z."/>
            <person name="Hellsten U."/>
            <person name="Hildebrand M."/>
            <person name="Jenkins B.D."/>
            <person name="Jurka J."/>
            <person name="Kapitonov V.V."/>
            <person name="Kroger N."/>
            <person name="Lau W.W."/>
            <person name="Lane T.W."/>
            <person name="Larimer F.W."/>
            <person name="Lippmeier J.C."/>
            <person name="Lucas S."/>
            <person name="Medina M."/>
            <person name="Montsant A."/>
            <person name="Obornik M."/>
            <person name="Parker M.S."/>
            <person name="Palenik B."/>
            <person name="Pazour G.J."/>
            <person name="Richardson P.M."/>
            <person name="Rynearson T.A."/>
            <person name="Saito M.A."/>
            <person name="Schwartz D.C."/>
            <person name="Thamatrakoln K."/>
            <person name="Valentin K."/>
            <person name="Vardi A."/>
            <person name="Wilkerson F.P."/>
            <person name="Rokhsar D.S."/>
        </authorList>
    </citation>
    <scope>NUCLEOTIDE SEQUENCE [LARGE SCALE GENOMIC DNA]</scope>
    <source>
        <strain evidence="3 4">CCMP1335</strain>
    </source>
</reference>
<sequence length="189" mass="18977">MRTTTLLLATVASTANAVGPATNNGVDGRWVAVGECTASTPPQCGDAATLCPNNMCTRPGANGKCNAAGNGCLDRMWNRDACFAPTNSCGGGFCGTPPEYTDCQCDNDVCVAVQFVADVDEYSSETSDMPVKVDTVAYGAPGDGSAAVMEGTPKGSAVSGCPSASAKLAFFAISSFAIAVAAAGMLADF</sequence>
<dbReference type="InParanoid" id="B8CAD3"/>
<keyword evidence="2" id="KW-0732">Signal</keyword>
<protein>
    <submittedName>
        <fullName evidence="3">Uncharacterized protein</fullName>
    </submittedName>
</protein>
<dbReference type="HOGENOM" id="CLU_1437142_0_0_1"/>
<reference evidence="3 4" key="2">
    <citation type="journal article" date="2008" name="Nature">
        <title>The Phaeodactylum genome reveals the evolutionary history of diatom genomes.</title>
        <authorList>
            <person name="Bowler C."/>
            <person name="Allen A.E."/>
            <person name="Badger J.H."/>
            <person name="Grimwood J."/>
            <person name="Jabbari K."/>
            <person name="Kuo A."/>
            <person name="Maheswari U."/>
            <person name="Martens C."/>
            <person name="Maumus F."/>
            <person name="Otillar R.P."/>
            <person name="Rayko E."/>
            <person name="Salamov A."/>
            <person name="Vandepoele K."/>
            <person name="Beszteri B."/>
            <person name="Gruber A."/>
            <person name="Heijde M."/>
            <person name="Katinka M."/>
            <person name="Mock T."/>
            <person name="Valentin K."/>
            <person name="Verret F."/>
            <person name="Berges J.A."/>
            <person name="Brownlee C."/>
            <person name="Cadoret J.P."/>
            <person name="Chiovitti A."/>
            <person name="Choi C.J."/>
            <person name="Coesel S."/>
            <person name="De Martino A."/>
            <person name="Detter J.C."/>
            <person name="Durkin C."/>
            <person name="Falciatore A."/>
            <person name="Fournet J."/>
            <person name="Haruta M."/>
            <person name="Huysman M.J."/>
            <person name="Jenkins B.D."/>
            <person name="Jiroutova K."/>
            <person name="Jorgensen R.E."/>
            <person name="Joubert Y."/>
            <person name="Kaplan A."/>
            <person name="Kroger N."/>
            <person name="Kroth P.G."/>
            <person name="La Roche J."/>
            <person name="Lindquist E."/>
            <person name="Lommer M."/>
            <person name="Martin-Jezequel V."/>
            <person name="Lopez P.J."/>
            <person name="Lucas S."/>
            <person name="Mangogna M."/>
            <person name="McGinnis K."/>
            <person name="Medlin L.K."/>
            <person name="Montsant A."/>
            <person name="Oudot-Le Secq M.P."/>
            <person name="Napoli C."/>
            <person name="Obornik M."/>
            <person name="Parker M.S."/>
            <person name="Petit J.L."/>
            <person name="Porcel B.M."/>
            <person name="Poulsen N."/>
            <person name="Robison M."/>
            <person name="Rychlewski L."/>
            <person name="Rynearson T.A."/>
            <person name="Schmutz J."/>
            <person name="Shapiro H."/>
            <person name="Siaut M."/>
            <person name="Stanley M."/>
            <person name="Sussman M.R."/>
            <person name="Taylor A.R."/>
            <person name="Vardi A."/>
            <person name="von Dassow P."/>
            <person name="Vyverman W."/>
            <person name="Willis A."/>
            <person name="Wyrwicz L.S."/>
            <person name="Rokhsar D.S."/>
            <person name="Weissenbach J."/>
            <person name="Armbrust E.V."/>
            <person name="Green B.R."/>
            <person name="Van de Peer Y."/>
            <person name="Grigoriev I.V."/>
        </authorList>
    </citation>
    <scope>NUCLEOTIDE SEQUENCE [LARGE SCALE GENOMIC DNA]</scope>
    <source>
        <strain evidence="3 4">CCMP1335</strain>
    </source>
</reference>
<dbReference type="KEGG" id="tps:THAPSDRAFT_9101"/>
<dbReference type="PaxDb" id="35128-Thaps9101"/>
<feature type="chain" id="PRO_5002866412" evidence="2">
    <location>
        <begin position="18"/>
        <end position="189"/>
    </location>
</feature>
<evidence type="ECO:0000313" key="3">
    <source>
        <dbReference type="EMBL" id="EED89486.1"/>
    </source>
</evidence>
<name>B8CAD3_THAPS</name>
<gene>
    <name evidence="3" type="ORF">THAPSDRAFT_9101</name>
</gene>
<dbReference type="GeneID" id="7445832"/>